<protein>
    <recommendedName>
        <fullName evidence="1">DUF397 domain-containing protein</fullName>
    </recommendedName>
</protein>
<accession>A0A917RKC7</accession>
<gene>
    <name evidence="2" type="ORF">GCM10010094_86120</name>
</gene>
<reference evidence="2" key="2">
    <citation type="submission" date="2020-09" db="EMBL/GenBank/DDBJ databases">
        <authorList>
            <person name="Sun Q."/>
            <person name="Ohkuma M."/>
        </authorList>
    </citation>
    <scope>NUCLEOTIDE SEQUENCE</scope>
    <source>
        <strain evidence="2">JCM 3035</strain>
    </source>
</reference>
<dbReference type="EMBL" id="BMPQ01000043">
    <property type="protein sequence ID" value="GGL11964.1"/>
    <property type="molecule type" value="Genomic_DNA"/>
</dbReference>
<keyword evidence="3" id="KW-1185">Reference proteome</keyword>
<evidence type="ECO:0000259" key="1">
    <source>
        <dbReference type="Pfam" id="PF04149"/>
    </source>
</evidence>
<organism evidence="2 3">
    <name type="scientific">Streptomyces flaveus</name>
    <dbReference type="NCBI Taxonomy" id="66370"/>
    <lineage>
        <taxon>Bacteria</taxon>
        <taxon>Bacillati</taxon>
        <taxon>Actinomycetota</taxon>
        <taxon>Actinomycetes</taxon>
        <taxon>Kitasatosporales</taxon>
        <taxon>Streptomycetaceae</taxon>
        <taxon>Streptomyces</taxon>
        <taxon>Streptomyces aurantiacus group</taxon>
    </lineage>
</organism>
<name>A0A917RKC7_9ACTN</name>
<proteinExistence type="predicted"/>
<dbReference type="Pfam" id="PF04149">
    <property type="entry name" value="DUF397"/>
    <property type="match status" value="1"/>
</dbReference>
<dbReference type="InterPro" id="IPR007278">
    <property type="entry name" value="DUF397"/>
</dbReference>
<evidence type="ECO:0000313" key="2">
    <source>
        <dbReference type="EMBL" id="GGL11964.1"/>
    </source>
</evidence>
<reference evidence="2" key="1">
    <citation type="journal article" date="2014" name="Int. J. Syst. Evol. Microbiol.">
        <title>Complete genome sequence of Corynebacterium casei LMG S-19264T (=DSM 44701T), isolated from a smear-ripened cheese.</title>
        <authorList>
            <consortium name="US DOE Joint Genome Institute (JGI-PGF)"/>
            <person name="Walter F."/>
            <person name="Albersmeier A."/>
            <person name="Kalinowski J."/>
            <person name="Ruckert C."/>
        </authorList>
    </citation>
    <scope>NUCLEOTIDE SEQUENCE</scope>
    <source>
        <strain evidence="2">JCM 3035</strain>
    </source>
</reference>
<dbReference type="RefSeq" id="WP_189327173.1">
    <property type="nucleotide sequence ID" value="NZ_BMPQ01000043.1"/>
</dbReference>
<evidence type="ECO:0000313" key="3">
    <source>
        <dbReference type="Proteomes" id="UP000637788"/>
    </source>
</evidence>
<dbReference type="Proteomes" id="UP000637788">
    <property type="component" value="Unassembled WGS sequence"/>
</dbReference>
<feature type="domain" description="DUF397" evidence="1">
    <location>
        <begin position="4"/>
        <end position="55"/>
    </location>
</feature>
<comment type="caution">
    <text evidence="2">The sequence shown here is derived from an EMBL/GenBank/DDBJ whole genome shotgun (WGS) entry which is preliminary data.</text>
</comment>
<sequence>MPELKWIKSSHSEASGNACVEVAENGPLIAVRDSKHPELPYATVGREAWGRFAGALVDGRLR</sequence>
<dbReference type="AlphaFoldDB" id="A0A917RKC7"/>